<feature type="compositionally biased region" description="Basic and acidic residues" evidence="1">
    <location>
        <begin position="1"/>
        <end position="27"/>
    </location>
</feature>
<feature type="compositionally biased region" description="Low complexity" evidence="1">
    <location>
        <begin position="228"/>
        <end position="250"/>
    </location>
</feature>
<feature type="region of interest" description="Disordered" evidence="1">
    <location>
        <begin position="1"/>
        <end position="106"/>
    </location>
</feature>
<feature type="region of interest" description="Disordered" evidence="1">
    <location>
        <begin position="343"/>
        <end position="454"/>
    </location>
</feature>
<dbReference type="AlphaFoldDB" id="A0A4U0UA64"/>
<feature type="compositionally biased region" description="Acidic residues" evidence="1">
    <location>
        <begin position="1020"/>
        <end position="1032"/>
    </location>
</feature>
<feature type="compositionally biased region" description="Gly residues" evidence="1">
    <location>
        <begin position="764"/>
        <end position="784"/>
    </location>
</feature>
<evidence type="ECO:0000313" key="3">
    <source>
        <dbReference type="EMBL" id="TKA31336.1"/>
    </source>
</evidence>
<feature type="region of interest" description="Disordered" evidence="1">
    <location>
        <begin position="1044"/>
        <end position="1071"/>
    </location>
</feature>
<organism evidence="3 4">
    <name type="scientific">Salinomyces thailandicus</name>
    <dbReference type="NCBI Taxonomy" id="706561"/>
    <lineage>
        <taxon>Eukaryota</taxon>
        <taxon>Fungi</taxon>
        <taxon>Dikarya</taxon>
        <taxon>Ascomycota</taxon>
        <taxon>Pezizomycotina</taxon>
        <taxon>Dothideomycetes</taxon>
        <taxon>Dothideomycetidae</taxon>
        <taxon>Mycosphaerellales</taxon>
        <taxon>Teratosphaeriaceae</taxon>
        <taxon>Salinomyces</taxon>
    </lineage>
</organism>
<name>A0A4U0UA64_9PEZI</name>
<feature type="compositionally biased region" description="Low complexity" evidence="1">
    <location>
        <begin position="938"/>
        <end position="950"/>
    </location>
</feature>
<accession>A0A4U0UA64</accession>
<feature type="compositionally biased region" description="Gly residues" evidence="1">
    <location>
        <begin position="1054"/>
        <end position="1064"/>
    </location>
</feature>
<evidence type="ECO:0000256" key="1">
    <source>
        <dbReference type="SAM" id="MobiDB-lite"/>
    </source>
</evidence>
<gene>
    <name evidence="3" type="ORF">B0A50_02181</name>
</gene>
<reference evidence="3 4" key="1">
    <citation type="submission" date="2017-03" db="EMBL/GenBank/DDBJ databases">
        <title>Genomes of endolithic fungi from Antarctica.</title>
        <authorList>
            <person name="Coleine C."/>
            <person name="Masonjones S."/>
            <person name="Stajich J.E."/>
        </authorList>
    </citation>
    <scope>NUCLEOTIDE SEQUENCE [LARGE SCALE GENOMIC DNA]</scope>
    <source>
        <strain evidence="3 4">CCFEE 6315</strain>
    </source>
</reference>
<feature type="compositionally biased region" description="Basic residues" evidence="1">
    <location>
        <begin position="388"/>
        <end position="400"/>
    </location>
</feature>
<feature type="domain" description="DUF8035" evidence="2">
    <location>
        <begin position="273"/>
        <end position="326"/>
    </location>
</feature>
<feature type="region of interest" description="Disordered" evidence="1">
    <location>
        <begin position="1020"/>
        <end position="1039"/>
    </location>
</feature>
<dbReference type="EMBL" id="NAJL01000008">
    <property type="protein sequence ID" value="TKA31336.1"/>
    <property type="molecule type" value="Genomic_DNA"/>
</dbReference>
<protein>
    <recommendedName>
        <fullName evidence="2">DUF8035 domain-containing protein</fullName>
    </recommendedName>
</protein>
<feature type="region of interest" description="Disordered" evidence="1">
    <location>
        <begin position="764"/>
        <end position="992"/>
    </location>
</feature>
<proteinExistence type="predicted"/>
<sequence length="1071" mass="121306">MSRWGGGREDYGDIPQRWDRDRFERFGAPRAPPPPGPPRGFHEDYHYQERDTPYRRDVAVADRIDDRGPRGSFQERDRYWEEDRYASPPAAIPGRSRRRTDRELFGDVDPRELAGMALVPARRKSVSRPDIDIDIDIDRHAAPPRPGLLRRQSSLDTFDRRPQRYEREERDYRIPPYTPVPLPIRRQEREYERAPYRDYEPEDYREVEIQRERSVHRRGPPKSEALRSVRSSRPKSVTTRRTSPSSISSESFEEIEKVESIHDSIAASVPRFKKGKTRMPKRLVMREAIQDLGYPYDEEEDFYVLRIAMEKEQIDEVIKISEQYKAGGAKKVYRFEEKIEETAPPAPLLPTGEHEEVQRTEWVNPPTIVYGNHPRSVRAPSPSSRSATTRRSRSRAHSRRPSSPGTIYQERPTIIEERPPPPPAAVPVPPPPMAVPVPPPGPPPPQPPMPEFYEDRRTIIEERAPSRHSGALVVQPDRYDYRSDRDIQSEIRALESERRALKLEREAEERRDRATRLRERPGLSEEEYRLVEYSDYDRPRRPLLIEETERERSPPRNVSFSSDPAPHHNSDSNTNSNAHFFQPPTSPALTLTTPSHTTSTDYFAPSTRSRPRPDLPQPSSGWTLPATPDWPQCPTPSDGSSYYNTAYAKTSALVNERYSLKGGLDTPGLQALGAMESLRVSSTGQERRWRGDTVLGEDVGARSSLAHPLAYPLARPLERERNGVPRLPESPNGESRASWTGLAFNLIGKVFEFGSTVFRGFHAGGDGDGGGGYDVGKESGGGWGSPQRCSTPLPGSWHHYDDLDSDDDDDDDDDDVNDYEHDVTPPLASQRPSTKRRQTDRDTWVLVTAPAPEPETSPKRKVSTTNLSRPSSSAHIALHARSTASRGPSRRSLAPLAATSRRHSSHQTPQYSPQQTFRTPGSGPHHQHRHERRASFAPLRSPSRPSTPTSQKNSQLKSQIHTPIDLKNSQPQLTPEPTRYLKRRSKHDRQTDAAVSEMTRKLAEMVRQGQVALGTRFDVEEGGVEDDEDEDGFEKKGGWSGMAAAMGEWKGDGGDGVEWGNGMRGRGRRWG</sequence>
<dbReference type="InterPro" id="IPR058348">
    <property type="entry name" value="DUF8035"/>
</dbReference>
<feature type="compositionally biased region" description="Basic and acidic residues" evidence="1">
    <location>
        <begin position="185"/>
        <end position="213"/>
    </location>
</feature>
<evidence type="ECO:0000259" key="2">
    <source>
        <dbReference type="Pfam" id="PF26118"/>
    </source>
</evidence>
<feature type="compositionally biased region" description="Low complexity" evidence="1">
    <location>
        <begin position="373"/>
        <end position="387"/>
    </location>
</feature>
<comment type="caution">
    <text evidence="3">The sequence shown here is derived from an EMBL/GenBank/DDBJ whole genome shotgun (WGS) entry which is preliminary data.</text>
</comment>
<keyword evidence="4" id="KW-1185">Reference proteome</keyword>
<feature type="compositionally biased region" description="Polar residues" evidence="1">
    <location>
        <begin position="906"/>
        <end position="919"/>
    </location>
</feature>
<feature type="compositionally biased region" description="Low complexity" evidence="1">
    <location>
        <begin position="587"/>
        <end position="600"/>
    </location>
</feature>
<dbReference type="Proteomes" id="UP000308549">
    <property type="component" value="Unassembled WGS sequence"/>
</dbReference>
<feature type="compositionally biased region" description="Polar residues" evidence="1">
    <location>
        <begin position="863"/>
        <end position="874"/>
    </location>
</feature>
<feature type="compositionally biased region" description="Acidic residues" evidence="1">
    <location>
        <begin position="803"/>
        <end position="817"/>
    </location>
</feature>
<feature type="region of interest" description="Disordered" evidence="1">
    <location>
        <begin position="502"/>
        <end position="637"/>
    </location>
</feature>
<feature type="compositionally biased region" description="Basic and acidic residues" evidence="1">
    <location>
        <begin position="157"/>
        <end position="173"/>
    </location>
</feature>
<feature type="compositionally biased region" description="Pro residues" evidence="1">
    <location>
        <begin position="420"/>
        <end position="450"/>
    </location>
</feature>
<feature type="compositionally biased region" description="Basic and acidic residues" evidence="1">
    <location>
        <begin position="127"/>
        <end position="141"/>
    </location>
</feature>
<dbReference type="OrthoDB" id="5428245at2759"/>
<evidence type="ECO:0000313" key="4">
    <source>
        <dbReference type="Proteomes" id="UP000308549"/>
    </source>
</evidence>
<dbReference type="Pfam" id="PF26118">
    <property type="entry name" value="DUF8035"/>
    <property type="match status" value="1"/>
</dbReference>
<feature type="compositionally biased region" description="Basic and acidic residues" evidence="1">
    <location>
        <begin position="40"/>
        <end position="85"/>
    </location>
</feature>
<feature type="compositionally biased region" description="Basic and acidic residues" evidence="1">
    <location>
        <begin position="502"/>
        <end position="554"/>
    </location>
</feature>
<feature type="compositionally biased region" description="Polar residues" evidence="1">
    <location>
        <begin position="951"/>
        <end position="975"/>
    </location>
</feature>
<feature type="region of interest" description="Disordered" evidence="1">
    <location>
        <begin position="118"/>
        <end position="252"/>
    </location>
</feature>